<dbReference type="RefSeq" id="WP_130126528.1">
    <property type="nucleotide sequence ID" value="NZ_CBCSDF010000002.1"/>
</dbReference>
<sequence>MLANNFKKSLLAVNVGIALGAGFSGVVVAEESQSQNQVQENVEVIEVRGIRRSLKESINTKRFATSVVDAVSAEDIGKFPDSDVGEALGRIPGVAVNRQFGQGQQVSIRGASNQLTLTTLNGQSVASTGWYDQQAIDRSFNYTLLPPQLISAIEVFKSSQADLVEGGVGGTVNVKTRKPLDLDSNSAFFSVEGEYSTESEETDPGLSALYSWKNADETFGVMGAVAYEDSTYVRRGNEASYGWDGAESVNYFEQQRERTSIDITAQYAPTENSEFVLHYLGLELEADNANNSIFLFTNLNNCEKKIAVSDVCTVRSNTAENPAPNRAFLQTFARFASMESEVIDLAYNYHGDNFKVETRLGSTSAEGGTDLTINHAAYLGTAADLNGLVLDNSGKVSSVNLPKGGWNISEFDPSWDDRGLQNWASQKAPNKDEETYFQADLTYNLDHDYITSIKAGVRWTDHEVERDSYRPTHNTHNTIDPTQFWTGSDTSGTDANVAIPTPDINAMRANAEATFGTWYHDRSGYSTVEEENLAIYLMANYSGENYRGNFGLRYVSTDASSKYFAPMPGFVDPNGIGQNNGLSSSIVEDKGDYSEILPSFNLAYDLSEDSIVRVSLAQVISRPNYNDMFAATQIAGYGDTQRGNETLTKGNPNLKPFKATQADLGYEYYYGDANMIAITLFYKDVSNFTTSETTLNQSVGIVDPVTGQDNWQVNTQVDGDGGDILGFEFQVQHELGGGFGTLFNYTYADGSVDESNFSDAVGLFSDSSENTINAVAYYEQDDVSVRLAYNWRSKYMIRETGFYGNRMHDDYGSLDLTASYNVTDAITLRFAAVNLTEEDSVQYGVAEFPAGTKPSIRDGYAAWSYKGDARYSLGVDFRF</sequence>
<keyword evidence="2 8" id="KW-0813">Transport</keyword>
<organism evidence="14 16">
    <name type="scientific">Pseudoalteromonas maricaloris</name>
    <dbReference type="NCBI Taxonomy" id="184924"/>
    <lineage>
        <taxon>Bacteria</taxon>
        <taxon>Pseudomonadati</taxon>
        <taxon>Pseudomonadota</taxon>
        <taxon>Gammaproteobacteria</taxon>
        <taxon>Alteromonadales</taxon>
        <taxon>Pseudoalteromonadaceae</taxon>
        <taxon>Pseudoalteromonas</taxon>
    </lineage>
</organism>
<evidence type="ECO:0000256" key="11">
    <source>
        <dbReference type="SAM" id="SignalP"/>
    </source>
</evidence>
<dbReference type="Pfam" id="PF07715">
    <property type="entry name" value="Plug"/>
    <property type="match status" value="1"/>
</dbReference>
<evidence type="ECO:0000256" key="7">
    <source>
        <dbReference type="ARBA" id="ARBA00023237"/>
    </source>
</evidence>
<dbReference type="Gene3D" id="2.40.170.20">
    <property type="entry name" value="TonB-dependent receptor, beta-barrel domain"/>
    <property type="match status" value="1"/>
</dbReference>
<dbReference type="EMBL" id="WEIA01000002">
    <property type="protein sequence ID" value="NLR20436.1"/>
    <property type="molecule type" value="Genomic_DNA"/>
</dbReference>
<dbReference type="PANTHER" id="PTHR40980">
    <property type="entry name" value="PLUG DOMAIN-CONTAINING PROTEIN"/>
    <property type="match status" value="1"/>
</dbReference>
<dbReference type="SUPFAM" id="SSF56935">
    <property type="entry name" value="Porins"/>
    <property type="match status" value="1"/>
</dbReference>
<keyword evidence="17" id="KW-1185">Reference proteome</keyword>
<evidence type="ECO:0000313" key="14">
    <source>
        <dbReference type="EMBL" id="NLR20436.1"/>
    </source>
</evidence>
<keyword evidence="3 8" id="KW-1134">Transmembrane beta strand</keyword>
<dbReference type="Proteomes" id="UP000646877">
    <property type="component" value="Unassembled WGS sequence"/>
</dbReference>
<evidence type="ECO:0000256" key="2">
    <source>
        <dbReference type="ARBA" id="ARBA00022448"/>
    </source>
</evidence>
<dbReference type="PANTHER" id="PTHR40980:SF3">
    <property type="entry name" value="TONB-DEPENDENT RECEPTOR-LIKE BETA-BARREL DOMAIN-CONTAINING PROTEIN"/>
    <property type="match status" value="1"/>
</dbReference>
<keyword evidence="11" id="KW-0732">Signal</keyword>
<dbReference type="PROSITE" id="PS52016">
    <property type="entry name" value="TONB_DEPENDENT_REC_3"/>
    <property type="match status" value="1"/>
</dbReference>
<keyword evidence="4 8" id="KW-0812">Transmembrane</keyword>
<name>A0A8I2KLB8_9GAMM</name>
<evidence type="ECO:0000256" key="8">
    <source>
        <dbReference type="PROSITE-ProRule" id="PRU01360"/>
    </source>
</evidence>
<dbReference type="InterPro" id="IPR039426">
    <property type="entry name" value="TonB-dep_rcpt-like"/>
</dbReference>
<reference evidence="14" key="1">
    <citation type="submission" date="2019-10" db="EMBL/GenBank/DDBJ databases">
        <authorList>
            <person name="Paulsen S."/>
        </authorList>
    </citation>
    <scope>NUCLEOTIDE SEQUENCE</scope>
    <source>
        <strain evidence="14">LMG 19692</strain>
    </source>
</reference>
<dbReference type="AlphaFoldDB" id="A0A8I2KLB8"/>
<dbReference type="InterPro" id="IPR010104">
    <property type="entry name" value="TonB_rcpt_bac"/>
</dbReference>
<accession>A0A8I2KLB8</accession>
<proteinExistence type="inferred from homology"/>
<reference evidence="15 17" key="2">
    <citation type="submission" date="2023-10" db="EMBL/GenBank/DDBJ databases">
        <title>To unveil natural product biosynthetic capacity in Pseudoalteromonas.</title>
        <authorList>
            <person name="Wang J."/>
        </authorList>
    </citation>
    <scope>NUCLEOTIDE SEQUENCE [LARGE SCALE GENOMIC DNA]</scope>
    <source>
        <strain evidence="15 17">DSM 15914</strain>
    </source>
</reference>
<evidence type="ECO:0000256" key="4">
    <source>
        <dbReference type="ARBA" id="ARBA00022692"/>
    </source>
</evidence>
<dbReference type="GO" id="GO:0009279">
    <property type="term" value="C:cell outer membrane"/>
    <property type="evidence" value="ECO:0007669"/>
    <property type="project" value="UniProtKB-SubCell"/>
</dbReference>
<feature type="signal peptide" evidence="11">
    <location>
        <begin position="1"/>
        <end position="29"/>
    </location>
</feature>
<feature type="domain" description="TonB-dependent receptor-like beta-barrel" evidence="12">
    <location>
        <begin position="405"/>
        <end position="835"/>
    </location>
</feature>
<keyword evidence="5 9" id="KW-0798">TonB box</keyword>
<evidence type="ECO:0000259" key="13">
    <source>
        <dbReference type="Pfam" id="PF07715"/>
    </source>
</evidence>
<dbReference type="Proteomes" id="UP001304419">
    <property type="component" value="Chromosome 1"/>
</dbReference>
<feature type="domain" description="TonB-dependent receptor plug" evidence="13">
    <location>
        <begin position="61"/>
        <end position="171"/>
    </location>
</feature>
<keyword evidence="6 8" id="KW-0472">Membrane</keyword>
<dbReference type="NCBIfam" id="TIGR01782">
    <property type="entry name" value="TonB-Xanth-Caul"/>
    <property type="match status" value="1"/>
</dbReference>
<evidence type="ECO:0000256" key="9">
    <source>
        <dbReference type="RuleBase" id="RU003357"/>
    </source>
</evidence>
<dbReference type="InterPro" id="IPR012910">
    <property type="entry name" value="Plug_dom"/>
</dbReference>
<evidence type="ECO:0000313" key="16">
    <source>
        <dbReference type="Proteomes" id="UP000646877"/>
    </source>
</evidence>
<evidence type="ECO:0000256" key="3">
    <source>
        <dbReference type="ARBA" id="ARBA00022452"/>
    </source>
</evidence>
<dbReference type="InterPro" id="IPR037066">
    <property type="entry name" value="Plug_dom_sf"/>
</dbReference>
<evidence type="ECO:0000259" key="12">
    <source>
        <dbReference type="Pfam" id="PF00593"/>
    </source>
</evidence>
<dbReference type="Gene3D" id="2.170.130.10">
    <property type="entry name" value="TonB-dependent receptor, plug domain"/>
    <property type="match status" value="1"/>
</dbReference>
<protein>
    <submittedName>
        <fullName evidence="14">TonB-dependent receptor</fullName>
    </submittedName>
</protein>
<dbReference type="InterPro" id="IPR000531">
    <property type="entry name" value="Beta-barrel_TonB"/>
</dbReference>
<evidence type="ECO:0000313" key="17">
    <source>
        <dbReference type="Proteomes" id="UP001304419"/>
    </source>
</evidence>
<evidence type="ECO:0000313" key="15">
    <source>
        <dbReference type="EMBL" id="WOX30076.1"/>
    </source>
</evidence>
<keyword evidence="14" id="KW-0675">Receptor</keyword>
<dbReference type="EMBL" id="CP137578">
    <property type="protein sequence ID" value="WOX30076.1"/>
    <property type="molecule type" value="Genomic_DNA"/>
</dbReference>
<feature type="compositionally biased region" description="Polar residues" evidence="10">
    <location>
        <begin position="471"/>
        <end position="489"/>
    </location>
</feature>
<dbReference type="Pfam" id="PF00593">
    <property type="entry name" value="TonB_dep_Rec_b-barrel"/>
    <property type="match status" value="1"/>
</dbReference>
<dbReference type="CDD" id="cd01347">
    <property type="entry name" value="ligand_gated_channel"/>
    <property type="match status" value="1"/>
</dbReference>
<gene>
    <name evidence="14" type="ORF">F9Y85_03725</name>
    <name evidence="15" type="ORF">R5H13_07340</name>
</gene>
<feature type="region of interest" description="Disordered" evidence="10">
    <location>
        <begin position="470"/>
        <end position="489"/>
    </location>
</feature>
<evidence type="ECO:0000256" key="6">
    <source>
        <dbReference type="ARBA" id="ARBA00023136"/>
    </source>
</evidence>
<evidence type="ECO:0000256" key="10">
    <source>
        <dbReference type="SAM" id="MobiDB-lite"/>
    </source>
</evidence>
<comment type="subcellular location">
    <subcellularLocation>
        <location evidence="1 8">Cell outer membrane</location>
        <topology evidence="1 8">Multi-pass membrane protein</topology>
    </subcellularLocation>
</comment>
<feature type="chain" id="PRO_5033994415" evidence="11">
    <location>
        <begin position="30"/>
        <end position="879"/>
    </location>
</feature>
<comment type="similarity">
    <text evidence="8 9">Belongs to the TonB-dependent receptor family.</text>
</comment>
<evidence type="ECO:0000256" key="1">
    <source>
        <dbReference type="ARBA" id="ARBA00004571"/>
    </source>
</evidence>
<evidence type="ECO:0000256" key="5">
    <source>
        <dbReference type="ARBA" id="ARBA00023077"/>
    </source>
</evidence>
<dbReference type="InterPro" id="IPR036942">
    <property type="entry name" value="Beta-barrel_TonB_sf"/>
</dbReference>
<keyword evidence="7 8" id="KW-0998">Cell outer membrane</keyword>